<dbReference type="KEGG" id="dhe:111594479"/>
<gene>
    <name evidence="3" type="primary">LOC111594479</name>
</gene>
<dbReference type="PANTHER" id="PTHR39079:SF1">
    <property type="entry name" value="GH11706P-RELATED"/>
    <property type="match status" value="1"/>
</dbReference>
<accession>A0A6J1LBW3</accession>
<dbReference type="OrthoDB" id="7817885at2759"/>
<dbReference type="GeneID" id="111594479"/>
<evidence type="ECO:0000313" key="2">
    <source>
        <dbReference type="Proteomes" id="UP000504633"/>
    </source>
</evidence>
<evidence type="ECO:0000259" key="1">
    <source>
        <dbReference type="Pfam" id="PF16032"/>
    </source>
</evidence>
<evidence type="ECO:0000313" key="3">
    <source>
        <dbReference type="RefSeq" id="XP_023163552.2"/>
    </source>
</evidence>
<keyword evidence="2" id="KW-1185">Reference proteome</keyword>
<dbReference type="OMA" id="CFDICRT"/>
<feature type="domain" description="DUF4788" evidence="1">
    <location>
        <begin position="13"/>
        <end position="215"/>
    </location>
</feature>
<dbReference type="RefSeq" id="XP_023163552.2">
    <property type="nucleotide sequence ID" value="XM_023307784.2"/>
</dbReference>
<name>A0A6J1LBW3_DROHY</name>
<organism evidence="2 3">
    <name type="scientific">Drosophila hydei</name>
    <name type="common">Fruit fly</name>
    <dbReference type="NCBI Taxonomy" id="7224"/>
    <lineage>
        <taxon>Eukaryota</taxon>
        <taxon>Metazoa</taxon>
        <taxon>Ecdysozoa</taxon>
        <taxon>Arthropoda</taxon>
        <taxon>Hexapoda</taxon>
        <taxon>Insecta</taxon>
        <taxon>Pterygota</taxon>
        <taxon>Neoptera</taxon>
        <taxon>Endopterygota</taxon>
        <taxon>Diptera</taxon>
        <taxon>Brachycera</taxon>
        <taxon>Muscomorpha</taxon>
        <taxon>Ephydroidea</taxon>
        <taxon>Drosophilidae</taxon>
        <taxon>Drosophila</taxon>
    </lineage>
</organism>
<reference evidence="3" key="1">
    <citation type="submission" date="2025-08" db="UniProtKB">
        <authorList>
            <consortium name="RefSeq"/>
        </authorList>
    </citation>
    <scope>IDENTIFICATION</scope>
    <source>
        <strain evidence="3">15085-1641.00</strain>
        <tissue evidence="3">Whole body</tissue>
    </source>
</reference>
<dbReference type="PANTHER" id="PTHR39079">
    <property type="entry name" value="FI08034P-RELATED"/>
    <property type="match status" value="1"/>
</dbReference>
<sequence>MEEHTQTYDFDCILKKSTLKRIAGQPSPFSYMISPYKDYFELREDRIQSADFPPTPLTRFVANPYELAASLTSRGIRVAIYESGHILGCGCLRPNDDILRPLTEPTFSANGSYTVDVEQDQTRVARIDLDIKFSSADPKLNEQALPFGCYDICRTYDKSINPRDLIFLLGRSKTSAVATAVTDTRLMSFPEDPFSCLHKAPSLTGCGCVVRGTQPFLPSELDRSKQCERALLDKLLIELEYDKMIVPSPPPEHELSRQFNSSRKFNYPSYVKCRPCKRP</sequence>
<dbReference type="InterPro" id="IPR031992">
    <property type="entry name" value="DUF4788"/>
</dbReference>
<dbReference type="Pfam" id="PF16032">
    <property type="entry name" value="DUF4788"/>
    <property type="match status" value="1"/>
</dbReference>
<protein>
    <submittedName>
        <fullName evidence="3">Uncharacterized protein LOC111594479</fullName>
    </submittedName>
</protein>
<dbReference type="AlphaFoldDB" id="A0A6J1LBW3"/>
<proteinExistence type="predicted"/>
<dbReference type="Proteomes" id="UP000504633">
    <property type="component" value="Unplaced"/>
</dbReference>